<keyword evidence="1" id="KW-1133">Transmembrane helix</keyword>
<dbReference type="AlphaFoldDB" id="A0A0J8GE16"/>
<organism evidence="3 4">
    <name type="scientific">Listeria fleischmannii 1991</name>
    <dbReference type="NCBI Taxonomy" id="1430899"/>
    <lineage>
        <taxon>Bacteria</taxon>
        <taxon>Bacillati</taxon>
        <taxon>Bacillota</taxon>
        <taxon>Bacilli</taxon>
        <taxon>Bacillales</taxon>
        <taxon>Listeriaceae</taxon>
        <taxon>Listeria</taxon>
    </lineage>
</organism>
<comment type="caution">
    <text evidence="3">The sequence shown here is derived from an EMBL/GenBank/DDBJ whole genome shotgun (WGS) entry which is preliminary data.</text>
</comment>
<proteinExistence type="predicted"/>
<dbReference type="Pfam" id="PF14237">
    <property type="entry name" value="GYF_2"/>
    <property type="match status" value="1"/>
</dbReference>
<keyword evidence="1" id="KW-0472">Membrane</keyword>
<name>A0A0J8GE16_9LIST</name>
<feature type="transmembrane region" description="Helical" evidence="1">
    <location>
        <begin position="185"/>
        <end position="207"/>
    </location>
</feature>
<evidence type="ECO:0000259" key="2">
    <source>
        <dbReference type="Pfam" id="PF14237"/>
    </source>
</evidence>
<feature type="transmembrane region" description="Helical" evidence="1">
    <location>
        <begin position="243"/>
        <end position="261"/>
    </location>
</feature>
<dbReference type="RefSeq" id="WP_007476297.1">
    <property type="nucleotide sequence ID" value="NZ_KQ130610.1"/>
</dbReference>
<dbReference type="OrthoDB" id="153483at2"/>
<evidence type="ECO:0000313" key="3">
    <source>
        <dbReference type="EMBL" id="KMT60915.1"/>
    </source>
</evidence>
<feature type="transmembrane region" description="Helical" evidence="1">
    <location>
        <begin position="213"/>
        <end position="236"/>
    </location>
</feature>
<evidence type="ECO:0000256" key="1">
    <source>
        <dbReference type="SAM" id="Phobius"/>
    </source>
</evidence>
<dbReference type="InterPro" id="IPR025640">
    <property type="entry name" value="GYF_2"/>
</dbReference>
<keyword evidence="4" id="KW-1185">Reference proteome</keyword>
<feature type="transmembrane region" description="Helical" evidence="1">
    <location>
        <begin position="329"/>
        <end position="348"/>
    </location>
</feature>
<evidence type="ECO:0000313" key="4">
    <source>
        <dbReference type="Proteomes" id="UP000052258"/>
    </source>
</evidence>
<dbReference type="PANTHER" id="PTHR36844:SF1">
    <property type="entry name" value="PROTEASE PRSW"/>
    <property type="match status" value="1"/>
</dbReference>
<feature type="transmembrane region" description="Helical" evidence="1">
    <location>
        <begin position="152"/>
        <end position="173"/>
    </location>
</feature>
<dbReference type="Pfam" id="PF13367">
    <property type="entry name" value="PrsW-protease"/>
    <property type="match status" value="1"/>
</dbReference>
<dbReference type="InterPro" id="IPR026898">
    <property type="entry name" value="PrsW"/>
</dbReference>
<dbReference type="Proteomes" id="UP000052258">
    <property type="component" value="Unassembled WGS sequence"/>
</dbReference>
<dbReference type="EMBL" id="AZHO01000005">
    <property type="protein sequence ID" value="KMT60915.1"/>
    <property type="molecule type" value="Genomic_DNA"/>
</dbReference>
<feature type="transmembrane region" description="Helical" evidence="1">
    <location>
        <begin position="124"/>
        <end position="146"/>
    </location>
</feature>
<gene>
    <name evidence="3" type="ORF">X560_0335</name>
</gene>
<dbReference type="PATRIC" id="fig|1430899.3.peg.338"/>
<feature type="transmembrane region" description="Helical" evidence="1">
    <location>
        <begin position="360"/>
        <end position="381"/>
    </location>
</feature>
<dbReference type="GO" id="GO:0008233">
    <property type="term" value="F:peptidase activity"/>
    <property type="evidence" value="ECO:0007669"/>
    <property type="project" value="InterPro"/>
</dbReference>
<feature type="transmembrane region" description="Helical" evidence="1">
    <location>
        <begin position="297"/>
        <end position="317"/>
    </location>
</feature>
<reference evidence="3 4" key="1">
    <citation type="journal article" date="2015" name="Genome Biol. Evol.">
        <title>Comparative Genomics of Listeria Sensu Lato: Genus-Wide Differences in Evolutionary Dynamics and the Progressive Gain of Complex, Potentially Pathogenicity-Related Traits through Lateral Gene Transfer.</title>
        <authorList>
            <person name="Chiara M."/>
            <person name="Caruso M."/>
            <person name="D'Erchia A.M."/>
            <person name="Manzari C."/>
            <person name="Fraccalvieri R."/>
            <person name="Goffredo E."/>
            <person name="Latorre L."/>
            <person name="Miccolupo A."/>
            <person name="Padalino I."/>
            <person name="Santagada G."/>
            <person name="Chiocco D."/>
            <person name="Pesole G."/>
            <person name="Horner D.S."/>
            <person name="Parisi A."/>
        </authorList>
    </citation>
    <scope>NUCLEOTIDE SEQUENCE [LARGE SCALE GENOMIC DNA]</scope>
    <source>
        <strain evidence="3 4">1991</strain>
    </source>
</reference>
<sequence length="397" mass="44253">MERWYVNKDGHKKGPYTIIELETLFRKHQINEKTGVQKEGESEWHPLSETSLNSHFEQKRHGVLSHVDHLTGEATHADLKVADLFKDVFKKHKKGEGNKIFIVGTTETTPPENQISSSWPRPWVYSRVFIVLAITYALLLACTYIFGNANTIPGLMVIGSFTVPFSALIFFFETNAPRNISIFDVVKMFFIGGVAALVATLILYSIIPVGKLNYFNALLVGIIEETGKMVIVALFIKSLKSKYVLNGLLVGAAVGAGFAAFESLGYAFNYSIEALALTKNVTFASDTMLEIIFARGWQSIGGHVVWAAITGAAIVLAKKGSSKLEMHHLFTGEFWKIFIIPIVLHFLWDCPLNPLPQIAFKQIVLIIVAWIVILTLMSTGLRQVSRLEREHKTTNAL</sequence>
<feature type="domain" description="GYF" evidence="2">
    <location>
        <begin position="4"/>
        <end position="49"/>
    </location>
</feature>
<dbReference type="PANTHER" id="PTHR36844">
    <property type="entry name" value="PROTEASE PRSW"/>
    <property type="match status" value="1"/>
</dbReference>
<protein>
    <recommendedName>
        <fullName evidence="2">GYF domain-containing protein</fullName>
    </recommendedName>
</protein>
<accession>A0A0J8GE16</accession>
<keyword evidence="1" id="KW-0812">Transmembrane</keyword>